<dbReference type="InterPro" id="IPR023374">
    <property type="entry name" value="AttH-like_dom_sf"/>
</dbReference>
<dbReference type="PROSITE" id="PS51257">
    <property type="entry name" value="PROKAR_LIPOPROTEIN"/>
    <property type="match status" value="1"/>
</dbReference>
<dbReference type="AlphaFoldDB" id="A0A1T4VZI2"/>
<dbReference type="RefSeq" id="WP_078921201.1">
    <property type="nucleotide sequence ID" value="NZ_FUYB01000002.1"/>
</dbReference>
<keyword evidence="3" id="KW-1185">Reference proteome</keyword>
<organism evidence="2 3">
    <name type="scientific">Thiothrix eikelboomii</name>
    <dbReference type="NCBI Taxonomy" id="92487"/>
    <lineage>
        <taxon>Bacteria</taxon>
        <taxon>Pseudomonadati</taxon>
        <taxon>Pseudomonadota</taxon>
        <taxon>Gammaproteobacteria</taxon>
        <taxon>Thiotrichales</taxon>
        <taxon>Thiotrichaceae</taxon>
        <taxon>Thiothrix</taxon>
    </lineage>
</organism>
<dbReference type="SUPFAM" id="SSF159245">
    <property type="entry name" value="AttH-like"/>
    <property type="match status" value="1"/>
</dbReference>
<dbReference type="GO" id="GO:0016787">
    <property type="term" value="F:hydrolase activity"/>
    <property type="evidence" value="ECO:0007669"/>
    <property type="project" value="UniProtKB-KW"/>
</dbReference>
<dbReference type="Pfam" id="PF17186">
    <property type="entry name" value="Lipocalin_9"/>
    <property type="match status" value="1"/>
</dbReference>
<sequence length="370" mass="41767">MVVRFCLFCLILLLAGCDKKSESVGMDLNLALGGIPEAGFARALEPRLFEFPKEHAAHPEFRNEWWYVTGNLQTEAGRHFGYQVTLFRIALSPQPPDNPSIWASNQVWMAHIALTDVEGHQHLHQQRLARGAAGLAGQQMQPFKVWLEDWQILGQDNGEFPWTVEVAHAEFSLKLKLQPEKPVVLQGNQGLSQKSSAAGNASYYYSFTRLATTGLIHYQDQDLQVTGSSWLDREWSTSALGKDQAGWDWFSLQFNDGQELMFYQLRKTSGAADQAHSQGKWVAADASTQNLSLKDLQLKPIDYWQAENGTQYPIAWELHYPAIQGHWRIEAVVEDQLMVTRVLYWEGAVRVKELGSGKVVGRGYLELSGY</sequence>
<dbReference type="InterPro" id="IPR010791">
    <property type="entry name" value="AttH_dom"/>
</dbReference>
<dbReference type="EMBL" id="FUYB01000002">
    <property type="protein sequence ID" value="SKA70422.1"/>
    <property type="molecule type" value="Genomic_DNA"/>
</dbReference>
<evidence type="ECO:0000313" key="2">
    <source>
        <dbReference type="EMBL" id="SKA70422.1"/>
    </source>
</evidence>
<dbReference type="STRING" id="92487.SAMN02745130_00727"/>
<proteinExistence type="predicted"/>
<dbReference type="OrthoDB" id="9770826at2"/>
<dbReference type="Gene3D" id="2.40.370.10">
    <property type="entry name" value="AttH-like domain"/>
    <property type="match status" value="2"/>
</dbReference>
<feature type="domain" description="AttH" evidence="1">
    <location>
        <begin position="64"/>
        <end position="237"/>
    </location>
</feature>
<keyword evidence="2" id="KW-0378">Hydrolase</keyword>
<dbReference type="Proteomes" id="UP000190460">
    <property type="component" value="Unassembled WGS sequence"/>
</dbReference>
<dbReference type="Pfam" id="PF07143">
    <property type="entry name" value="CrtC"/>
    <property type="match status" value="1"/>
</dbReference>
<evidence type="ECO:0000313" key="3">
    <source>
        <dbReference type="Proteomes" id="UP000190460"/>
    </source>
</evidence>
<evidence type="ECO:0000259" key="1">
    <source>
        <dbReference type="Pfam" id="PF07143"/>
    </source>
</evidence>
<gene>
    <name evidence="2" type="ORF">SAMN02745130_00727</name>
</gene>
<name>A0A1T4VZI2_9GAMM</name>
<reference evidence="3" key="1">
    <citation type="submission" date="2017-02" db="EMBL/GenBank/DDBJ databases">
        <authorList>
            <person name="Varghese N."/>
            <person name="Submissions S."/>
        </authorList>
    </citation>
    <scope>NUCLEOTIDE SEQUENCE [LARGE SCALE GENOMIC DNA]</scope>
    <source>
        <strain evidence="3">ATCC 49788</strain>
    </source>
</reference>
<accession>A0A1T4VZI2</accession>
<dbReference type="PANTHER" id="PTHR38591">
    <property type="entry name" value="HYDROLASE"/>
    <property type="match status" value="1"/>
</dbReference>
<dbReference type="PANTHER" id="PTHR38591:SF1">
    <property type="entry name" value="BLL1000 PROTEIN"/>
    <property type="match status" value="1"/>
</dbReference>
<protein>
    <submittedName>
        <fullName evidence="2">Predicted secreted hydrolase</fullName>
    </submittedName>
</protein>